<gene>
    <name evidence="10" type="primary">trpC1</name>
    <name evidence="8" type="synonym">trpC</name>
    <name evidence="10" type="ORF">SRIMR7_09720</name>
</gene>
<dbReference type="InterPro" id="IPR013785">
    <property type="entry name" value="Aldolase_TIM"/>
</dbReference>
<dbReference type="InterPro" id="IPR045186">
    <property type="entry name" value="Indole-3-glycerol_P_synth"/>
</dbReference>
<dbReference type="Pfam" id="PF00218">
    <property type="entry name" value="IGPS"/>
    <property type="match status" value="1"/>
</dbReference>
<evidence type="ECO:0000256" key="8">
    <source>
        <dbReference type="HAMAP-Rule" id="MF_00134"/>
    </source>
</evidence>
<evidence type="ECO:0000313" key="11">
    <source>
        <dbReference type="Proteomes" id="UP000829494"/>
    </source>
</evidence>
<dbReference type="PANTHER" id="PTHR22854:SF2">
    <property type="entry name" value="INDOLE-3-GLYCEROL-PHOSPHATE SYNTHASE"/>
    <property type="match status" value="1"/>
</dbReference>
<accession>A0ABY3YWK9</accession>
<sequence length="271" mass="28727">MSVLDEIVAGARADMRRRERETGLEVLIHRVRSMPPTRDAVAALLRPGVQVIAEVKRRSPSKGALADVPDPADLAAAYESGGAAAVSVLTEGRRFGGTQADLRAVRDRVGVPVLCKDFLVTPYQLWEARTCGADLALLIVAALSRGELVDLIGLAGRIGLTPLVEVHDRRELDLALSAGARVIGVNARDLRTLRIDRSVFERLAPHIPDDVVKVAESGVRGPDDVLGHAAHGADAVLVGEHLVTHGSPADAVASLLAARPAPLSVPRRVSR</sequence>
<dbReference type="GO" id="GO:0004425">
    <property type="term" value="F:indole-3-glycerol-phosphate synthase activity"/>
    <property type="evidence" value="ECO:0007669"/>
    <property type="project" value="UniProtKB-EC"/>
</dbReference>
<keyword evidence="3 8" id="KW-0028">Amino-acid biosynthesis</keyword>
<dbReference type="InterPro" id="IPR013798">
    <property type="entry name" value="Indole-3-glycerol_P_synth_dom"/>
</dbReference>
<keyword evidence="5 8" id="KW-0822">Tryptophan biosynthesis</keyword>
<dbReference type="Gene3D" id="3.20.20.70">
    <property type="entry name" value="Aldolase class I"/>
    <property type="match status" value="1"/>
</dbReference>
<dbReference type="NCBIfam" id="NF001369">
    <property type="entry name" value="PRK00278.1-1"/>
    <property type="match status" value="1"/>
</dbReference>
<dbReference type="Proteomes" id="UP000829494">
    <property type="component" value="Chromosome"/>
</dbReference>
<dbReference type="InterPro" id="IPR001468">
    <property type="entry name" value="Indole-3-GlycerolPSynthase_CS"/>
</dbReference>
<comment type="pathway">
    <text evidence="2 8">Amino-acid biosynthesis; L-tryptophan biosynthesis; L-tryptophan from chorismate: step 4/5.</text>
</comment>
<dbReference type="GeneID" id="66858490"/>
<dbReference type="SUPFAM" id="SSF51366">
    <property type="entry name" value="Ribulose-phoshate binding barrel"/>
    <property type="match status" value="1"/>
</dbReference>
<feature type="domain" description="Indole-3-glycerol phosphate synthase" evidence="9">
    <location>
        <begin position="4"/>
        <end position="254"/>
    </location>
</feature>
<evidence type="ECO:0000256" key="6">
    <source>
        <dbReference type="ARBA" id="ARBA00023141"/>
    </source>
</evidence>
<dbReference type="PANTHER" id="PTHR22854">
    <property type="entry name" value="TRYPTOPHAN BIOSYNTHESIS PROTEIN"/>
    <property type="match status" value="1"/>
</dbReference>
<evidence type="ECO:0000256" key="1">
    <source>
        <dbReference type="ARBA" id="ARBA00001633"/>
    </source>
</evidence>
<evidence type="ECO:0000256" key="2">
    <source>
        <dbReference type="ARBA" id="ARBA00004696"/>
    </source>
</evidence>
<name>A0ABY3YWK9_STRRM</name>
<proteinExistence type="inferred from homology"/>
<keyword evidence="4 8" id="KW-0210">Decarboxylase</keyword>
<dbReference type="EMBL" id="CP094298">
    <property type="protein sequence ID" value="UNZ02426.1"/>
    <property type="molecule type" value="Genomic_DNA"/>
</dbReference>
<comment type="similarity">
    <text evidence="8">Belongs to the TrpC family.</text>
</comment>
<keyword evidence="6 8" id="KW-0057">Aromatic amino acid biosynthesis</keyword>
<dbReference type="EC" id="4.1.1.48" evidence="8"/>
<evidence type="ECO:0000313" key="10">
    <source>
        <dbReference type="EMBL" id="UNZ02426.1"/>
    </source>
</evidence>
<dbReference type="CDD" id="cd00331">
    <property type="entry name" value="IGPS"/>
    <property type="match status" value="1"/>
</dbReference>
<keyword evidence="11" id="KW-1185">Reference proteome</keyword>
<organism evidence="10 11">
    <name type="scientific">Streptomyces rimosus subsp. rimosus</name>
    <dbReference type="NCBI Taxonomy" id="132474"/>
    <lineage>
        <taxon>Bacteria</taxon>
        <taxon>Bacillati</taxon>
        <taxon>Actinomycetota</taxon>
        <taxon>Actinomycetes</taxon>
        <taxon>Kitasatosporales</taxon>
        <taxon>Streptomycetaceae</taxon>
        <taxon>Streptomyces</taxon>
    </lineage>
</organism>
<dbReference type="HAMAP" id="MF_00134_B">
    <property type="entry name" value="IGPS_B"/>
    <property type="match status" value="1"/>
</dbReference>
<evidence type="ECO:0000256" key="5">
    <source>
        <dbReference type="ARBA" id="ARBA00022822"/>
    </source>
</evidence>
<protein>
    <recommendedName>
        <fullName evidence="8">Indole-3-glycerol phosphate synthase</fullName>
        <shortName evidence="8">IGPS</shortName>
        <ecNumber evidence="8">4.1.1.48</ecNumber>
    </recommendedName>
</protein>
<comment type="catalytic activity">
    <reaction evidence="1 8">
        <text>1-(2-carboxyphenylamino)-1-deoxy-D-ribulose 5-phosphate + H(+) = (1S,2R)-1-C-(indol-3-yl)glycerol 3-phosphate + CO2 + H2O</text>
        <dbReference type="Rhea" id="RHEA:23476"/>
        <dbReference type="ChEBI" id="CHEBI:15377"/>
        <dbReference type="ChEBI" id="CHEBI:15378"/>
        <dbReference type="ChEBI" id="CHEBI:16526"/>
        <dbReference type="ChEBI" id="CHEBI:58613"/>
        <dbReference type="ChEBI" id="CHEBI:58866"/>
        <dbReference type="EC" id="4.1.1.48"/>
    </reaction>
</comment>
<evidence type="ECO:0000256" key="4">
    <source>
        <dbReference type="ARBA" id="ARBA00022793"/>
    </source>
</evidence>
<evidence type="ECO:0000256" key="3">
    <source>
        <dbReference type="ARBA" id="ARBA00022605"/>
    </source>
</evidence>
<dbReference type="RefSeq" id="WP_050558033.1">
    <property type="nucleotide sequence ID" value="NZ_CP043497.1"/>
</dbReference>
<dbReference type="PROSITE" id="PS00614">
    <property type="entry name" value="IGPS"/>
    <property type="match status" value="1"/>
</dbReference>
<evidence type="ECO:0000259" key="9">
    <source>
        <dbReference type="Pfam" id="PF00218"/>
    </source>
</evidence>
<dbReference type="HAMAP" id="MF_00134_A">
    <property type="entry name" value="IGPS_A"/>
    <property type="match status" value="1"/>
</dbReference>
<reference evidence="10 11" key="1">
    <citation type="submission" date="2022-03" db="EMBL/GenBank/DDBJ databases">
        <title>Complete genome of Streptomyces rimosus ssp. rimosus R7 (=ATCC 10970).</title>
        <authorList>
            <person name="Beganovic S."/>
            <person name="Ruckert C."/>
            <person name="Busche T."/>
            <person name="Kalinowski J."/>
            <person name="Wittmann C."/>
        </authorList>
    </citation>
    <scope>NUCLEOTIDE SEQUENCE [LARGE SCALE GENOMIC DNA]</scope>
    <source>
        <strain evidence="10 11">R7</strain>
    </source>
</reference>
<keyword evidence="7 8" id="KW-0456">Lyase</keyword>
<dbReference type="InterPro" id="IPR011060">
    <property type="entry name" value="RibuloseP-bd_barrel"/>
</dbReference>
<evidence type="ECO:0000256" key="7">
    <source>
        <dbReference type="ARBA" id="ARBA00023239"/>
    </source>
</evidence>